<evidence type="ECO:0000259" key="1">
    <source>
        <dbReference type="PROSITE" id="PS51787"/>
    </source>
</evidence>
<sequence>MMELPLFPLSGVLLPYGRLPLQIFEPRYLDLVKDSMKSESPFGVVWIRRGAEVAERGRASAELGDYGTCAHIVDWDQLDNGLLGITIEGGECFDLFETSTRSDGLVIGQVEIQPTPPAVRLSEESQSLLDILRSLEQHPHVQRLNLRLDYNDSWQVAYALVQLLPMDEALKYELLGMADINDLAAELQVLLKQISGEN</sequence>
<dbReference type="Proteomes" id="UP001143304">
    <property type="component" value="Unassembled WGS sequence"/>
</dbReference>
<evidence type="ECO:0000313" key="3">
    <source>
        <dbReference type="Proteomes" id="UP001143304"/>
    </source>
</evidence>
<gene>
    <name evidence="2" type="ORF">EYC82_10090</name>
</gene>
<dbReference type="Gene3D" id="2.30.130.40">
    <property type="entry name" value="LON domain-like"/>
    <property type="match status" value="1"/>
</dbReference>
<dbReference type="InterPro" id="IPR046336">
    <property type="entry name" value="Lon_prtase_N_sf"/>
</dbReference>
<dbReference type="GO" id="GO:0008233">
    <property type="term" value="F:peptidase activity"/>
    <property type="evidence" value="ECO:0007669"/>
    <property type="project" value="UniProtKB-KW"/>
</dbReference>
<feature type="domain" description="Lon N-terminal" evidence="1">
    <location>
        <begin position="1"/>
        <end position="195"/>
    </location>
</feature>
<proteinExistence type="predicted"/>
<dbReference type="SUPFAM" id="SSF88697">
    <property type="entry name" value="PUA domain-like"/>
    <property type="match status" value="1"/>
</dbReference>
<name>A0ABT3T6M7_9GAMM</name>
<dbReference type="GO" id="GO:0006508">
    <property type="term" value="P:proteolysis"/>
    <property type="evidence" value="ECO:0007669"/>
    <property type="project" value="UniProtKB-KW"/>
</dbReference>
<keyword evidence="2" id="KW-0378">Hydrolase</keyword>
<keyword evidence="3" id="KW-1185">Reference proteome</keyword>
<dbReference type="EMBL" id="SHNO01000001">
    <property type="protein sequence ID" value="MCX2977704.1"/>
    <property type="molecule type" value="Genomic_DNA"/>
</dbReference>
<dbReference type="Pfam" id="PF02190">
    <property type="entry name" value="LON_substr_bdg"/>
    <property type="match status" value="1"/>
</dbReference>
<organism evidence="2 3">
    <name type="scientific">Candidatus Marimicrobium litorale</name>
    <dbReference type="NCBI Taxonomy" id="2518991"/>
    <lineage>
        <taxon>Bacteria</taxon>
        <taxon>Pseudomonadati</taxon>
        <taxon>Pseudomonadota</taxon>
        <taxon>Gammaproteobacteria</taxon>
        <taxon>Cellvibrionales</taxon>
        <taxon>Halieaceae</taxon>
        <taxon>Marimicrobium</taxon>
    </lineage>
</organism>
<dbReference type="SMART" id="SM00464">
    <property type="entry name" value="LON"/>
    <property type="match status" value="1"/>
</dbReference>
<dbReference type="PANTHER" id="PTHR46732">
    <property type="entry name" value="ATP-DEPENDENT PROTEASE LA (LON) DOMAIN PROTEIN"/>
    <property type="match status" value="1"/>
</dbReference>
<reference evidence="2" key="1">
    <citation type="submission" date="2019-02" db="EMBL/GenBank/DDBJ databases">
        <authorList>
            <person name="Li S.-H."/>
        </authorList>
    </citation>
    <scope>NUCLEOTIDE SEQUENCE</scope>
    <source>
        <strain evidence="2">IMCC11814</strain>
    </source>
</reference>
<protein>
    <submittedName>
        <fullName evidence="2">ATP-dependent protease</fullName>
    </submittedName>
</protein>
<dbReference type="PANTHER" id="PTHR46732:SF8">
    <property type="entry name" value="ATP-DEPENDENT PROTEASE LA (LON) DOMAIN PROTEIN"/>
    <property type="match status" value="1"/>
</dbReference>
<dbReference type="InterPro" id="IPR003111">
    <property type="entry name" value="Lon_prtase_N"/>
</dbReference>
<dbReference type="RefSeq" id="WP_279249413.1">
    <property type="nucleotide sequence ID" value="NZ_SHNO01000001.1"/>
</dbReference>
<accession>A0ABT3T6M7</accession>
<evidence type="ECO:0000313" key="2">
    <source>
        <dbReference type="EMBL" id="MCX2977704.1"/>
    </source>
</evidence>
<keyword evidence="2" id="KW-0645">Protease</keyword>
<dbReference type="PROSITE" id="PS51787">
    <property type="entry name" value="LON_N"/>
    <property type="match status" value="1"/>
</dbReference>
<comment type="caution">
    <text evidence="2">The sequence shown here is derived from an EMBL/GenBank/DDBJ whole genome shotgun (WGS) entry which is preliminary data.</text>
</comment>
<dbReference type="InterPro" id="IPR015947">
    <property type="entry name" value="PUA-like_sf"/>
</dbReference>